<proteinExistence type="predicted"/>
<evidence type="ECO:0000256" key="1">
    <source>
        <dbReference type="SAM" id="MobiDB-lite"/>
    </source>
</evidence>
<organism evidence="2 3">
    <name type="scientific">Takifugu rubripes</name>
    <name type="common">Japanese pufferfish</name>
    <name type="synonym">Fugu rubripes</name>
    <dbReference type="NCBI Taxonomy" id="31033"/>
    <lineage>
        <taxon>Eukaryota</taxon>
        <taxon>Metazoa</taxon>
        <taxon>Chordata</taxon>
        <taxon>Craniata</taxon>
        <taxon>Vertebrata</taxon>
        <taxon>Euteleostomi</taxon>
        <taxon>Actinopterygii</taxon>
        <taxon>Neopterygii</taxon>
        <taxon>Teleostei</taxon>
        <taxon>Neoteleostei</taxon>
        <taxon>Acanthomorphata</taxon>
        <taxon>Eupercaria</taxon>
        <taxon>Tetraodontiformes</taxon>
        <taxon>Tetradontoidea</taxon>
        <taxon>Tetraodontidae</taxon>
        <taxon>Takifugu</taxon>
    </lineage>
</organism>
<dbReference type="AlphaFoldDB" id="A0A674NAW0"/>
<feature type="compositionally biased region" description="Polar residues" evidence="1">
    <location>
        <begin position="48"/>
        <end position="60"/>
    </location>
</feature>
<evidence type="ECO:0000313" key="3">
    <source>
        <dbReference type="Proteomes" id="UP000005226"/>
    </source>
</evidence>
<sequence>MNFRKPPTEGRFLSQKVVGKGSAGISCWEDRKMGGDTHPTQKLHLFTDSPTKHSGSGCQI</sequence>
<accession>A0A674NAW0</accession>
<dbReference type="Ensembl" id="ENSTRUT00000091337.1">
    <property type="protein sequence ID" value="ENSTRUP00000070874.1"/>
    <property type="gene ID" value="ENSTRUG00000031114.1"/>
</dbReference>
<keyword evidence="3" id="KW-1185">Reference proteome</keyword>
<name>A0A674NAW0_TAKRU</name>
<evidence type="ECO:0000313" key="2">
    <source>
        <dbReference type="Ensembl" id="ENSTRUP00000070874.1"/>
    </source>
</evidence>
<dbReference type="Proteomes" id="UP000005226">
    <property type="component" value="Chromosome 1"/>
</dbReference>
<reference evidence="2 3" key="1">
    <citation type="journal article" date="2011" name="Genome Biol. Evol.">
        <title>Integration of the genetic map and genome assembly of fugu facilitates insights into distinct features of genome evolution in teleosts and mammals.</title>
        <authorList>
            <person name="Kai W."/>
            <person name="Kikuchi K."/>
            <person name="Tohari S."/>
            <person name="Chew A.K."/>
            <person name="Tay A."/>
            <person name="Fujiwara A."/>
            <person name="Hosoya S."/>
            <person name="Suetake H."/>
            <person name="Naruse K."/>
            <person name="Brenner S."/>
            <person name="Suzuki Y."/>
            <person name="Venkatesh B."/>
        </authorList>
    </citation>
    <scope>NUCLEOTIDE SEQUENCE [LARGE SCALE GENOMIC DNA]</scope>
</reference>
<dbReference type="InParanoid" id="A0A674NAW0"/>
<feature type="region of interest" description="Disordered" evidence="1">
    <location>
        <begin position="30"/>
        <end position="60"/>
    </location>
</feature>
<reference evidence="2" key="3">
    <citation type="submission" date="2025-09" db="UniProtKB">
        <authorList>
            <consortium name="Ensembl"/>
        </authorList>
    </citation>
    <scope>IDENTIFICATION</scope>
</reference>
<reference evidence="2" key="2">
    <citation type="submission" date="2025-08" db="UniProtKB">
        <authorList>
            <consortium name="Ensembl"/>
        </authorList>
    </citation>
    <scope>IDENTIFICATION</scope>
</reference>
<protein>
    <submittedName>
        <fullName evidence="2">Uncharacterized protein</fullName>
    </submittedName>
</protein>